<dbReference type="eggNOG" id="COG2204">
    <property type="taxonomic scope" value="Bacteria"/>
</dbReference>
<dbReference type="InterPro" id="IPR001789">
    <property type="entry name" value="Sig_transdc_resp-reg_receiver"/>
</dbReference>
<comment type="caution">
    <text evidence="5">The sequence shown here is derived from an EMBL/GenBank/DDBJ whole genome shotgun (WGS) entry which is preliminary data.</text>
</comment>
<organism evidence="5 6">
    <name type="scientific">Prevotella veroralis F0319</name>
    <dbReference type="NCBI Taxonomy" id="649761"/>
    <lineage>
        <taxon>Bacteria</taxon>
        <taxon>Pseudomonadati</taxon>
        <taxon>Bacteroidota</taxon>
        <taxon>Bacteroidia</taxon>
        <taxon>Bacteroidales</taxon>
        <taxon>Prevotellaceae</taxon>
        <taxon>Prevotella</taxon>
    </lineage>
</organism>
<reference evidence="5 6" key="1">
    <citation type="submission" date="2009-09" db="EMBL/GenBank/DDBJ databases">
        <authorList>
            <person name="Weinstock G."/>
            <person name="Sodergren E."/>
            <person name="Clifton S."/>
            <person name="Fulton L."/>
            <person name="Fulton B."/>
            <person name="Courtney L."/>
            <person name="Fronick C."/>
            <person name="Harrison M."/>
            <person name="Strong C."/>
            <person name="Farmer C."/>
            <person name="Delahaunty K."/>
            <person name="Markovic C."/>
            <person name="Hall O."/>
            <person name="Minx P."/>
            <person name="Tomlinson C."/>
            <person name="Mitreva M."/>
            <person name="Nelson J."/>
            <person name="Hou S."/>
            <person name="Wollam A."/>
            <person name="Pepin K.H."/>
            <person name="Johnson M."/>
            <person name="Bhonagiri V."/>
            <person name="Nash W.E."/>
            <person name="Warren W."/>
            <person name="Chinwalla A."/>
            <person name="Mardis E.R."/>
            <person name="Wilson R.K."/>
        </authorList>
    </citation>
    <scope>NUCLEOTIDE SEQUENCE [LARGE SCALE GENOMIC DNA]</scope>
    <source>
        <strain evidence="5 6">F0319</strain>
    </source>
</reference>
<dbReference type="AlphaFoldDB" id="C9MR70"/>
<evidence type="ECO:0000313" key="5">
    <source>
        <dbReference type="EMBL" id="EEX18043.1"/>
    </source>
</evidence>
<keyword evidence="1 3" id="KW-0597">Phosphoprotein</keyword>
<dbReference type="OrthoDB" id="9813025at2"/>
<evidence type="ECO:0000256" key="1">
    <source>
        <dbReference type="ARBA" id="ARBA00022553"/>
    </source>
</evidence>
<feature type="modified residue" description="4-aspartylphosphate" evidence="3">
    <location>
        <position position="54"/>
    </location>
</feature>
<accession>C9MR70</accession>
<proteinExistence type="predicted"/>
<dbReference type="Proteomes" id="UP000003327">
    <property type="component" value="Unassembled WGS sequence"/>
</dbReference>
<sequence length="541" mass="62504">MNNGLLLWVDDEIELLKAHILFLENKGYKVVMASNGADAIEQCGMQTFDLVLLDEQMPGLSGLETLQRIKEIQPATPIVMVTKSEEEDIMNQAIGAKIADYLIKPVNPNQILLSLKKNIHQKEIVTEVTQSGYQQSYQQIAMEIADCRSFDDWKEVYRKLVHWELELSSTDSNMVEMLKMQKEEANNGFAKYISKHYLNWVAPQETKMNSSFARLAGRNKKSDTNNETNDKPLLSPEVFKKKVFPLIDKGEKVFLIVIDNFRLDQWRILSKEIGDMFEIEEDLYMSILPTATQYARNAIFSGLMPQQIAKMYPELWVDEDEEEGKNLNEEPLIRTQIERYRRHDRFSYHKINDSTGAEKFMQQYKNLAQNDLNVLVVNFIDMLSHARTEMKMIRELASDESAYRSITLSWFQHSVLADVIKELAQSNYKVIITTDHGSIRTINPVKIIGDRNTNTNLRYKLGKSLNYDAKEVFTIKNPHQAQLPAPNLSTSYVFATGDSFFAYPNNYNYYVSYYKDTFQHGGISLEEMIIPLVTLTPRKRS</sequence>
<protein>
    <submittedName>
        <fullName evidence="5">PglZ domain protein</fullName>
    </submittedName>
</protein>
<gene>
    <name evidence="5" type="ORF">HMPREF0973_02105</name>
</gene>
<keyword evidence="2" id="KW-0902">Two-component regulatory system</keyword>
<feature type="domain" description="Response regulatory" evidence="4">
    <location>
        <begin position="5"/>
        <end position="119"/>
    </location>
</feature>
<evidence type="ECO:0000256" key="2">
    <source>
        <dbReference type="ARBA" id="ARBA00023012"/>
    </source>
</evidence>
<dbReference type="Gene3D" id="3.40.50.2300">
    <property type="match status" value="1"/>
</dbReference>
<dbReference type="SUPFAM" id="SSF53649">
    <property type="entry name" value="Alkaline phosphatase-like"/>
    <property type="match status" value="1"/>
</dbReference>
<dbReference type="STRING" id="649761.HMPREF0973_02105"/>
<dbReference type="PANTHER" id="PTHR44591:SF14">
    <property type="entry name" value="PROTEIN PILG"/>
    <property type="match status" value="1"/>
</dbReference>
<dbReference type="PANTHER" id="PTHR44591">
    <property type="entry name" value="STRESS RESPONSE REGULATOR PROTEIN 1"/>
    <property type="match status" value="1"/>
</dbReference>
<evidence type="ECO:0000259" key="4">
    <source>
        <dbReference type="PROSITE" id="PS50110"/>
    </source>
</evidence>
<dbReference type="InterPro" id="IPR017850">
    <property type="entry name" value="Alkaline_phosphatase_core_sf"/>
</dbReference>
<dbReference type="CDD" id="cd00156">
    <property type="entry name" value="REC"/>
    <property type="match status" value="1"/>
</dbReference>
<dbReference type="InterPro" id="IPR050595">
    <property type="entry name" value="Bact_response_regulator"/>
</dbReference>
<dbReference type="Pfam" id="PF00072">
    <property type="entry name" value="Response_reg"/>
    <property type="match status" value="1"/>
</dbReference>
<keyword evidence="6" id="KW-1185">Reference proteome</keyword>
<dbReference type="RefSeq" id="WP_004383804.1">
    <property type="nucleotide sequence ID" value="NZ_GG698715.1"/>
</dbReference>
<name>C9MR70_9BACT</name>
<dbReference type="Pfam" id="PF08665">
    <property type="entry name" value="PglZ"/>
    <property type="match status" value="1"/>
</dbReference>
<dbReference type="InterPro" id="IPR011006">
    <property type="entry name" value="CheY-like_superfamily"/>
</dbReference>
<evidence type="ECO:0000313" key="6">
    <source>
        <dbReference type="Proteomes" id="UP000003327"/>
    </source>
</evidence>
<dbReference type="GO" id="GO:0000160">
    <property type="term" value="P:phosphorelay signal transduction system"/>
    <property type="evidence" value="ECO:0007669"/>
    <property type="project" value="UniProtKB-KW"/>
</dbReference>
<dbReference type="PROSITE" id="PS50110">
    <property type="entry name" value="RESPONSE_REGULATORY"/>
    <property type="match status" value="1"/>
</dbReference>
<dbReference type="HOGENOM" id="CLU_527616_0_0_10"/>
<evidence type="ECO:0000256" key="3">
    <source>
        <dbReference type="PROSITE-ProRule" id="PRU00169"/>
    </source>
</evidence>
<dbReference type="SUPFAM" id="SSF52172">
    <property type="entry name" value="CheY-like"/>
    <property type="match status" value="1"/>
</dbReference>
<dbReference type="SMART" id="SM00448">
    <property type="entry name" value="REC"/>
    <property type="match status" value="1"/>
</dbReference>
<dbReference type="EMBL" id="ACVA01000048">
    <property type="protein sequence ID" value="EEX18043.1"/>
    <property type="molecule type" value="Genomic_DNA"/>
</dbReference>